<sequence length="99" mass="10661">MVTSWGSWTGNIWCPNGVLQAFQLRVESCKERCDTAANNIRFSCTGGVQLTGSGMSWGEWGGWSEKCVGTGICGIQTKVESPQGPGDNTALNDVKFYCC</sequence>
<dbReference type="PANTHER" id="PTHR18841:SF0">
    <property type="entry name" value="VITELLINE MEMBRANE OUTER LAYER 1 HOMOLOG A-RELATED"/>
    <property type="match status" value="1"/>
</dbReference>
<evidence type="ECO:0000313" key="1">
    <source>
        <dbReference type="EMBL" id="KAG7320920.1"/>
    </source>
</evidence>
<dbReference type="Pfam" id="PF03762">
    <property type="entry name" value="VOMI"/>
    <property type="match status" value="1"/>
</dbReference>
<dbReference type="OrthoDB" id="6344411at2759"/>
<name>A0A9D3NEZ6_9TELE</name>
<evidence type="ECO:0000313" key="2">
    <source>
        <dbReference type="Proteomes" id="UP000824219"/>
    </source>
</evidence>
<gene>
    <name evidence="1" type="ORF">KOW79_015335</name>
</gene>
<proteinExistence type="predicted"/>
<dbReference type="Proteomes" id="UP000824219">
    <property type="component" value="Linkage Group LG18"/>
</dbReference>
<dbReference type="EMBL" id="JAHKSW010000018">
    <property type="protein sequence ID" value="KAG7320920.1"/>
    <property type="molecule type" value="Genomic_DNA"/>
</dbReference>
<organism evidence="1 2">
    <name type="scientific">Hemibagrus wyckioides</name>
    <dbReference type="NCBI Taxonomy" id="337641"/>
    <lineage>
        <taxon>Eukaryota</taxon>
        <taxon>Metazoa</taxon>
        <taxon>Chordata</taxon>
        <taxon>Craniata</taxon>
        <taxon>Vertebrata</taxon>
        <taxon>Euteleostomi</taxon>
        <taxon>Actinopterygii</taxon>
        <taxon>Neopterygii</taxon>
        <taxon>Teleostei</taxon>
        <taxon>Ostariophysi</taxon>
        <taxon>Siluriformes</taxon>
        <taxon>Bagridae</taxon>
        <taxon>Hemibagrus</taxon>
    </lineage>
</organism>
<comment type="caution">
    <text evidence="1">The sequence shown here is derived from an EMBL/GenBank/DDBJ whole genome shotgun (WGS) entry which is preliminary data.</text>
</comment>
<dbReference type="AlphaFoldDB" id="A0A9D3NEZ6"/>
<dbReference type="SUPFAM" id="SSF51092">
    <property type="entry name" value="Vitelline membrane outer protein-I (VMO-I)"/>
    <property type="match status" value="1"/>
</dbReference>
<reference evidence="1 2" key="1">
    <citation type="submission" date="2021-06" db="EMBL/GenBank/DDBJ databases">
        <title>Chromosome-level genome assembly of the red-tail catfish (Hemibagrus wyckioides).</title>
        <authorList>
            <person name="Shao F."/>
        </authorList>
    </citation>
    <scope>NUCLEOTIDE SEQUENCE [LARGE SCALE GENOMIC DNA]</scope>
    <source>
        <strain evidence="1">EC202008001</strain>
        <tissue evidence="1">Blood</tissue>
    </source>
</reference>
<dbReference type="InterPro" id="IPR005515">
    <property type="entry name" value="VOMI"/>
</dbReference>
<keyword evidence="2" id="KW-1185">Reference proteome</keyword>
<dbReference type="InterPro" id="IPR036706">
    <property type="entry name" value="VOMI_sf"/>
</dbReference>
<accession>A0A9D3NEZ6</accession>
<dbReference type="Gene3D" id="2.100.10.20">
    <property type="entry name" value="Vitelline membrane outer layer protein I (VOMI)"/>
    <property type="match status" value="1"/>
</dbReference>
<dbReference type="GO" id="GO:0005615">
    <property type="term" value="C:extracellular space"/>
    <property type="evidence" value="ECO:0007669"/>
    <property type="project" value="TreeGrafter"/>
</dbReference>
<dbReference type="PANTHER" id="PTHR18841">
    <property type="entry name" value="VITELLINE MEMBRANE OUTER LAYER PROTEIN I-RELATED"/>
    <property type="match status" value="1"/>
</dbReference>
<evidence type="ECO:0008006" key="3">
    <source>
        <dbReference type="Google" id="ProtNLM"/>
    </source>
</evidence>
<protein>
    <recommendedName>
        <fullName evidence="3">Vitelline membrane outer layer protein 1 homolog</fullName>
    </recommendedName>
</protein>